<protein>
    <submittedName>
        <fullName evidence="5">Portal protein</fullName>
    </submittedName>
</protein>
<dbReference type="InterPro" id="IPR020991">
    <property type="entry name" value="Connector_podovirus"/>
</dbReference>
<organism evidence="5 6">
    <name type="scientific">Hoeflea poritis</name>
    <dbReference type="NCBI Taxonomy" id="2993659"/>
    <lineage>
        <taxon>Bacteria</taxon>
        <taxon>Pseudomonadati</taxon>
        <taxon>Pseudomonadota</taxon>
        <taxon>Alphaproteobacteria</taxon>
        <taxon>Hyphomicrobiales</taxon>
        <taxon>Rhizobiaceae</taxon>
        <taxon>Hoeflea</taxon>
    </lineage>
</organism>
<name>A0ABT4VH35_9HYPH</name>
<accession>A0ABT4VH35</accession>
<evidence type="ECO:0000256" key="1">
    <source>
        <dbReference type="ARBA" id="ARBA00004328"/>
    </source>
</evidence>
<keyword evidence="2" id="KW-1188">Viral release from host cell</keyword>
<sequence>MSGVIDKLLDRLAQLEDARRPWESHWREIARYVAPHMAYHEMLEAVGGASRPYGAQQAPNIYDHTSLMAIDRLAAGEISLVMPASATWHTLKSSDPFAGEPDDAEKRWFDDLTRYSFRMRYNPVSGFTLASKAAVKGRAAFGTSVMYLEEAMGRGISSPVSYRNVPLLENHLATNFEGVVDTNFRVFTRTARQCVERWGDKCSDKVRKAAEDPKRQEKPVTLVHAVMPHPEGNERPMRFVSYYFEKDEKHLIGQGGYRSFPYIVFHWNREHQGPYCEGPVSLALAEIKSVNMLSKQEYIATQQWVNPPTAQRDDAANPPNLNPGAPNPGLLSETGELLIRPIITQQRPDFARAVIEAKQNQLRDSLYVNLWQILIQNPQMTATEASIRAQEKGDLLGPSGLSLQEGLARMIDREFAILESKGVFRPGAALAAPESLQGRDVGVAFTGPLDKMRRAGEIVGMQRVLELAGLMAQMGKPEVLERFDMDEMLDIAQDIHGAPRSIFRPADEVAKDSAKAEQLQQLLGSMDIIRAGGEAAKAAAEGGRALGATGPDGALDPQALAAMLQDATGGQVDETELQQ</sequence>
<evidence type="ECO:0000256" key="2">
    <source>
        <dbReference type="ARBA" id="ARBA00022612"/>
    </source>
</evidence>
<feature type="region of interest" description="Disordered" evidence="4">
    <location>
        <begin position="308"/>
        <end position="330"/>
    </location>
</feature>
<reference evidence="5" key="1">
    <citation type="submission" date="2022-11" db="EMBL/GenBank/DDBJ databases">
        <title>Hoeflea poritis sp. nov., isolated from scleractinian coral Porites lutea.</title>
        <authorList>
            <person name="Zhang G."/>
            <person name="Wei Q."/>
            <person name="Cai L."/>
        </authorList>
    </citation>
    <scope>NUCLEOTIDE SEQUENCE</scope>
    <source>
        <strain evidence="5">E7-10</strain>
    </source>
</reference>
<gene>
    <name evidence="5" type="ORF">OOZ53_01505</name>
</gene>
<dbReference type="Proteomes" id="UP001148313">
    <property type="component" value="Unassembled WGS sequence"/>
</dbReference>
<evidence type="ECO:0000313" key="5">
    <source>
        <dbReference type="EMBL" id="MDA4844000.1"/>
    </source>
</evidence>
<feature type="compositionally biased region" description="Low complexity" evidence="4">
    <location>
        <begin position="316"/>
        <end position="330"/>
    </location>
</feature>
<dbReference type="RefSeq" id="WP_271087519.1">
    <property type="nucleotide sequence ID" value="NZ_JAPJZH010000001.1"/>
</dbReference>
<keyword evidence="6" id="KW-1185">Reference proteome</keyword>
<evidence type="ECO:0000256" key="3">
    <source>
        <dbReference type="ARBA" id="ARBA00023219"/>
    </source>
</evidence>
<dbReference type="EMBL" id="JAPJZH010000001">
    <property type="protein sequence ID" value="MDA4844000.1"/>
    <property type="molecule type" value="Genomic_DNA"/>
</dbReference>
<keyword evidence="3" id="KW-0231">Viral genome packaging</keyword>
<comment type="caution">
    <text evidence="5">The sequence shown here is derived from an EMBL/GenBank/DDBJ whole genome shotgun (WGS) entry which is preliminary data.</text>
</comment>
<comment type="subcellular location">
    <subcellularLocation>
        <location evidence="1">Virion</location>
    </subcellularLocation>
</comment>
<evidence type="ECO:0000256" key="4">
    <source>
        <dbReference type="SAM" id="MobiDB-lite"/>
    </source>
</evidence>
<dbReference type="Pfam" id="PF12236">
    <property type="entry name" value="Head-tail_con"/>
    <property type="match status" value="1"/>
</dbReference>
<proteinExistence type="predicted"/>
<evidence type="ECO:0000313" key="6">
    <source>
        <dbReference type="Proteomes" id="UP001148313"/>
    </source>
</evidence>